<gene>
    <name evidence="6" type="ORF">NQT62_08430</name>
</gene>
<dbReference type="RefSeq" id="WP_256764232.1">
    <property type="nucleotide sequence ID" value="NZ_JANIGO010000002.1"/>
</dbReference>
<feature type="transmembrane region" description="Helical" evidence="5">
    <location>
        <begin position="36"/>
        <end position="55"/>
    </location>
</feature>
<keyword evidence="7" id="KW-1185">Reference proteome</keyword>
<evidence type="ECO:0000313" key="6">
    <source>
        <dbReference type="EMBL" id="MCQ8896456.1"/>
    </source>
</evidence>
<dbReference type="NCBIfam" id="NF037968">
    <property type="entry name" value="SemiSWEET_2"/>
    <property type="match status" value="1"/>
</dbReference>
<evidence type="ECO:0000256" key="2">
    <source>
        <dbReference type="ARBA" id="ARBA00022692"/>
    </source>
</evidence>
<feature type="transmembrane region" description="Helical" evidence="5">
    <location>
        <begin position="6"/>
        <end position="29"/>
    </location>
</feature>
<dbReference type="Gene3D" id="1.20.1280.290">
    <property type="match status" value="1"/>
</dbReference>
<dbReference type="Proteomes" id="UP001204142">
    <property type="component" value="Unassembled WGS sequence"/>
</dbReference>
<keyword evidence="4 5" id="KW-0472">Membrane</keyword>
<dbReference type="InterPro" id="IPR006603">
    <property type="entry name" value="PQ-loop_rpt"/>
</dbReference>
<comment type="caution">
    <text evidence="6">The sequence shown here is derived from an EMBL/GenBank/DDBJ whole genome shotgun (WGS) entry which is preliminary data.</text>
</comment>
<evidence type="ECO:0000256" key="1">
    <source>
        <dbReference type="ARBA" id="ARBA00004141"/>
    </source>
</evidence>
<sequence length="90" mass="10261">MAAWMDMALGYLAACLTTGAFVPQVWYCWKTRDTRSISLGMYSLFCTGVLLWLVYGVRVEQWPVVAANAITLALASSILWLKVRERQRDR</sequence>
<accession>A0ABT1WG12</accession>
<dbReference type="EMBL" id="JANIGO010000002">
    <property type="protein sequence ID" value="MCQ8896456.1"/>
    <property type="molecule type" value="Genomic_DNA"/>
</dbReference>
<evidence type="ECO:0000256" key="5">
    <source>
        <dbReference type="SAM" id="Phobius"/>
    </source>
</evidence>
<dbReference type="Pfam" id="PF04193">
    <property type="entry name" value="PQ-loop"/>
    <property type="match status" value="1"/>
</dbReference>
<protein>
    <submittedName>
        <fullName evidence="6">SemiSWEET transporter</fullName>
    </submittedName>
</protein>
<keyword evidence="2 5" id="KW-0812">Transmembrane</keyword>
<reference evidence="6 7" key="1">
    <citation type="submission" date="2022-07" db="EMBL/GenBank/DDBJ databases">
        <authorList>
            <person name="Xamxidin M."/>
            <person name="Wu M."/>
        </authorList>
    </citation>
    <scope>NUCLEOTIDE SEQUENCE [LARGE SCALE GENOMIC DNA]</scope>
    <source>
        <strain evidence="6 7">NBRC 111650</strain>
    </source>
</reference>
<evidence type="ECO:0000256" key="3">
    <source>
        <dbReference type="ARBA" id="ARBA00022989"/>
    </source>
</evidence>
<proteinExistence type="predicted"/>
<comment type="subcellular location">
    <subcellularLocation>
        <location evidence="1">Membrane</location>
        <topology evidence="1">Multi-pass membrane protein</topology>
    </subcellularLocation>
</comment>
<evidence type="ECO:0000256" key="4">
    <source>
        <dbReference type="ARBA" id="ARBA00023136"/>
    </source>
</evidence>
<name>A0ABT1WG12_9BURK</name>
<feature type="transmembrane region" description="Helical" evidence="5">
    <location>
        <begin position="61"/>
        <end position="81"/>
    </location>
</feature>
<dbReference type="InterPro" id="IPR047662">
    <property type="entry name" value="SemiSWEET"/>
</dbReference>
<evidence type="ECO:0000313" key="7">
    <source>
        <dbReference type="Proteomes" id="UP001204142"/>
    </source>
</evidence>
<organism evidence="6 7">
    <name type="scientific">Limnobacter humi</name>
    <dbReference type="NCBI Taxonomy" id="1778671"/>
    <lineage>
        <taxon>Bacteria</taxon>
        <taxon>Pseudomonadati</taxon>
        <taxon>Pseudomonadota</taxon>
        <taxon>Betaproteobacteria</taxon>
        <taxon>Burkholderiales</taxon>
        <taxon>Burkholderiaceae</taxon>
        <taxon>Limnobacter</taxon>
    </lineage>
</organism>
<keyword evidence="3 5" id="KW-1133">Transmembrane helix</keyword>